<dbReference type="AlphaFoldDB" id="A0A9P7DXS6"/>
<accession>A0A9P7DXS6</accession>
<feature type="chain" id="PRO_5040199077" evidence="1">
    <location>
        <begin position="16"/>
        <end position="56"/>
    </location>
</feature>
<evidence type="ECO:0000313" key="3">
    <source>
        <dbReference type="Proteomes" id="UP000807769"/>
    </source>
</evidence>
<dbReference type="RefSeq" id="XP_041187284.1">
    <property type="nucleotide sequence ID" value="XM_041329185.1"/>
</dbReference>
<gene>
    <name evidence="2" type="ORF">BJ212DRAFT_1208493</name>
</gene>
<dbReference type="Proteomes" id="UP000807769">
    <property type="component" value="Unassembled WGS sequence"/>
</dbReference>
<name>A0A9P7DXS6_9AGAM</name>
<sequence length="56" mass="6109">HLCCLLVIFLESALDTWVHFCGKFTAGGVIDKSSTAQREMAYMKTTNNNNEGALGT</sequence>
<protein>
    <submittedName>
        <fullName evidence="2">Uncharacterized protein</fullName>
    </submittedName>
</protein>
<reference evidence="2" key="1">
    <citation type="journal article" date="2020" name="New Phytol.">
        <title>Comparative genomics reveals dynamic genome evolution in host specialist ectomycorrhizal fungi.</title>
        <authorList>
            <person name="Lofgren L.A."/>
            <person name="Nguyen N.H."/>
            <person name="Vilgalys R."/>
            <person name="Ruytinx J."/>
            <person name="Liao H.L."/>
            <person name="Branco S."/>
            <person name="Kuo A."/>
            <person name="LaButti K."/>
            <person name="Lipzen A."/>
            <person name="Andreopoulos W."/>
            <person name="Pangilinan J."/>
            <person name="Riley R."/>
            <person name="Hundley H."/>
            <person name="Na H."/>
            <person name="Barry K."/>
            <person name="Grigoriev I.V."/>
            <person name="Stajich J.E."/>
            <person name="Kennedy P.G."/>
        </authorList>
    </citation>
    <scope>NUCLEOTIDE SEQUENCE</scope>
    <source>
        <strain evidence="2">MN1</strain>
    </source>
</reference>
<feature type="non-terminal residue" evidence="2">
    <location>
        <position position="1"/>
    </location>
</feature>
<dbReference type="OrthoDB" id="3013323at2759"/>
<dbReference type="EMBL" id="JABBWG010000052">
    <property type="protein sequence ID" value="KAG1805531.1"/>
    <property type="molecule type" value="Genomic_DNA"/>
</dbReference>
<keyword evidence="1" id="KW-0732">Signal</keyword>
<keyword evidence="3" id="KW-1185">Reference proteome</keyword>
<comment type="caution">
    <text evidence="2">The sequence shown here is derived from an EMBL/GenBank/DDBJ whole genome shotgun (WGS) entry which is preliminary data.</text>
</comment>
<proteinExistence type="predicted"/>
<dbReference type="GeneID" id="64623202"/>
<feature type="non-terminal residue" evidence="2">
    <location>
        <position position="56"/>
    </location>
</feature>
<feature type="signal peptide" evidence="1">
    <location>
        <begin position="1"/>
        <end position="15"/>
    </location>
</feature>
<evidence type="ECO:0000313" key="2">
    <source>
        <dbReference type="EMBL" id="KAG1805531.1"/>
    </source>
</evidence>
<organism evidence="2 3">
    <name type="scientific">Suillus subaureus</name>
    <dbReference type="NCBI Taxonomy" id="48587"/>
    <lineage>
        <taxon>Eukaryota</taxon>
        <taxon>Fungi</taxon>
        <taxon>Dikarya</taxon>
        <taxon>Basidiomycota</taxon>
        <taxon>Agaricomycotina</taxon>
        <taxon>Agaricomycetes</taxon>
        <taxon>Agaricomycetidae</taxon>
        <taxon>Boletales</taxon>
        <taxon>Suillineae</taxon>
        <taxon>Suillaceae</taxon>
        <taxon>Suillus</taxon>
    </lineage>
</organism>
<evidence type="ECO:0000256" key="1">
    <source>
        <dbReference type="SAM" id="SignalP"/>
    </source>
</evidence>